<dbReference type="GO" id="GO:0051056">
    <property type="term" value="P:regulation of small GTPase mediated signal transduction"/>
    <property type="evidence" value="ECO:0007669"/>
    <property type="project" value="InterPro"/>
</dbReference>
<dbReference type="AlphaFoldDB" id="A0A0R3TZG4"/>
<dbReference type="PANTHER" id="PTHR21344:SF1">
    <property type="entry name" value="RAL GTPASE-ACTIVATING PROTEIN SUBUNIT BETA"/>
    <property type="match status" value="1"/>
</dbReference>
<dbReference type="Proteomes" id="UP000278807">
    <property type="component" value="Unassembled WGS sequence"/>
</dbReference>
<keyword evidence="1" id="KW-0343">GTPase activation</keyword>
<dbReference type="PANTHER" id="PTHR21344">
    <property type="entry name" value="RAL GTPASE-ACTIVATING PROTEIN SUBUNIT BETA"/>
    <property type="match status" value="1"/>
</dbReference>
<dbReference type="InterPro" id="IPR039930">
    <property type="entry name" value="RALGAPB"/>
</dbReference>
<keyword evidence="5" id="KW-1185">Reference proteome</keyword>
<sequence>MECLGENLPLPSGMPFSKRVNEAAEHFLSILFSAAGSFPQSTGPETASCCLNEELLGQLIKSKLSPFQHFVASSHPYSNGLGSFTPDTIISLSEVVGWPTSQVASFPANDRVSSVVQLRSLAEPAPVYTFLRDNSGRHLWSWTLKYEPKNAANADKNKQGSGSYNTETLKPKDKRHFVSCLDNDWPKKLTSEANDPFMPRTVDNIPLVRAVLSGPSEMMSNMSLVDEVIRLLWMLSVRCNALVSLPVPTALQSQEEKEMPTLAQSVMNSRARQEVDILKSLINSETDRTNSLRRRIRDTRVKDWSSAFPTEGLCKPDQRADRLSSSHLLSCHLGYVPVNSLQPFSNSFRTSNDSPPSTSTQSTTRRPAPSIDGRRIPGTKGVGGAVESVSLIPSALTPLDASLIRNIDSHLVAGQRSTASLFVFYVKDGQTSFTDVIDNMNAWSDISKDFVSFVCSMGWQVDVKHHPGWRGPLRGVPTPTLTATSHFSGFDARRKFPSTAEFIRSAPDGVENVFYWADASTEVVTLCPSKHTMVEKSILIESV</sequence>
<feature type="compositionally biased region" description="Low complexity" evidence="2">
    <location>
        <begin position="349"/>
        <end position="370"/>
    </location>
</feature>
<evidence type="ECO:0000313" key="5">
    <source>
        <dbReference type="Proteomes" id="UP000278807"/>
    </source>
</evidence>
<evidence type="ECO:0000313" key="4">
    <source>
        <dbReference type="EMBL" id="VDO15316.1"/>
    </source>
</evidence>
<dbReference type="OrthoDB" id="10009983at2759"/>
<dbReference type="STRING" id="102285.A0A0R3TZG4"/>
<dbReference type="PROSITE" id="PS50085">
    <property type="entry name" value="RAPGAP"/>
    <property type="match status" value="1"/>
</dbReference>
<gene>
    <name evidence="4" type="ORF">HNAJ_LOCUS13237</name>
</gene>
<dbReference type="InterPro" id="IPR000331">
    <property type="entry name" value="Rap/Ran_GAP_dom"/>
</dbReference>
<name>A0A0R3TZG4_RODNA</name>
<dbReference type="InterPro" id="IPR035974">
    <property type="entry name" value="Rap/Ran-GAP_sf"/>
</dbReference>
<feature type="domain" description="Rap-GAP" evidence="3">
    <location>
        <begin position="407"/>
        <end position="543"/>
    </location>
</feature>
<evidence type="ECO:0000313" key="6">
    <source>
        <dbReference type="WBParaSite" id="HNAJ_0001326301-mRNA-1"/>
    </source>
</evidence>
<feature type="region of interest" description="Disordered" evidence="2">
    <location>
        <begin position="346"/>
        <end position="379"/>
    </location>
</feature>
<evidence type="ECO:0000259" key="3">
    <source>
        <dbReference type="PROSITE" id="PS50085"/>
    </source>
</evidence>
<reference evidence="6" key="1">
    <citation type="submission" date="2017-02" db="UniProtKB">
        <authorList>
            <consortium name="WormBaseParasite"/>
        </authorList>
    </citation>
    <scope>IDENTIFICATION</scope>
</reference>
<organism evidence="6">
    <name type="scientific">Rodentolepis nana</name>
    <name type="common">Dwarf tapeworm</name>
    <name type="synonym">Hymenolepis nana</name>
    <dbReference type="NCBI Taxonomy" id="102285"/>
    <lineage>
        <taxon>Eukaryota</taxon>
        <taxon>Metazoa</taxon>
        <taxon>Spiralia</taxon>
        <taxon>Lophotrochozoa</taxon>
        <taxon>Platyhelminthes</taxon>
        <taxon>Cestoda</taxon>
        <taxon>Eucestoda</taxon>
        <taxon>Cyclophyllidea</taxon>
        <taxon>Hymenolepididae</taxon>
        <taxon>Rodentolepis</taxon>
    </lineage>
</organism>
<dbReference type="GO" id="GO:0005096">
    <property type="term" value="F:GTPase activator activity"/>
    <property type="evidence" value="ECO:0007669"/>
    <property type="project" value="UniProtKB-KW"/>
</dbReference>
<proteinExistence type="predicted"/>
<dbReference type="Gene3D" id="3.40.50.11210">
    <property type="entry name" value="Rap/Ran-GAP"/>
    <property type="match status" value="1"/>
</dbReference>
<evidence type="ECO:0000256" key="1">
    <source>
        <dbReference type="ARBA" id="ARBA00022468"/>
    </source>
</evidence>
<dbReference type="SUPFAM" id="SSF111347">
    <property type="entry name" value="Rap/Ran-GAP"/>
    <property type="match status" value="1"/>
</dbReference>
<protein>
    <submittedName>
        <fullName evidence="6">Rap-GAP domain-containing protein</fullName>
    </submittedName>
</protein>
<dbReference type="WBParaSite" id="HNAJ_0001326301-mRNA-1">
    <property type="protein sequence ID" value="HNAJ_0001326301-mRNA-1"/>
    <property type="gene ID" value="HNAJ_0001326301"/>
</dbReference>
<dbReference type="EMBL" id="UZAE01015142">
    <property type="protein sequence ID" value="VDO15316.1"/>
    <property type="molecule type" value="Genomic_DNA"/>
</dbReference>
<evidence type="ECO:0000256" key="2">
    <source>
        <dbReference type="SAM" id="MobiDB-lite"/>
    </source>
</evidence>
<accession>A0A0R3TZG4</accession>
<reference evidence="4 5" key="2">
    <citation type="submission" date="2018-11" db="EMBL/GenBank/DDBJ databases">
        <authorList>
            <consortium name="Pathogen Informatics"/>
        </authorList>
    </citation>
    <scope>NUCLEOTIDE SEQUENCE [LARGE SCALE GENOMIC DNA]</scope>
</reference>